<comment type="pathway">
    <text evidence="1">Amino-acid biosynthesis; L-arginine biosynthesis; L-arginine from L-ornithine and carbamoyl phosphate: step 2/3.</text>
</comment>
<dbReference type="InterPro" id="IPR023434">
    <property type="entry name" value="Arginosuc_synth_type_1_subfam"/>
</dbReference>
<evidence type="ECO:0000313" key="11">
    <source>
        <dbReference type="Proteomes" id="UP001501175"/>
    </source>
</evidence>
<dbReference type="EMBL" id="BAABHD010000021">
    <property type="protein sequence ID" value="GAA4451956.1"/>
    <property type="molecule type" value="Genomic_DNA"/>
</dbReference>
<dbReference type="RefSeq" id="WP_345242064.1">
    <property type="nucleotide sequence ID" value="NZ_BAABHD010000021.1"/>
</dbReference>
<dbReference type="InterPro" id="IPR048267">
    <property type="entry name" value="Arginosuc_syn_N"/>
</dbReference>
<dbReference type="Gene3D" id="3.40.50.620">
    <property type="entry name" value="HUPs"/>
    <property type="match status" value="1"/>
</dbReference>
<keyword evidence="7" id="KW-0067">ATP-binding</keyword>
<dbReference type="Proteomes" id="UP001501175">
    <property type="component" value="Unassembled WGS sequence"/>
</dbReference>
<feature type="domain" description="Arginosuccinate synthase C-terminal" evidence="9">
    <location>
        <begin position="175"/>
        <end position="390"/>
    </location>
</feature>
<dbReference type="InterPro" id="IPR014729">
    <property type="entry name" value="Rossmann-like_a/b/a_fold"/>
</dbReference>
<evidence type="ECO:0000256" key="4">
    <source>
        <dbReference type="ARBA" id="ARBA00022598"/>
    </source>
</evidence>
<keyword evidence="5" id="KW-0028">Amino-acid biosynthesis</keyword>
<evidence type="ECO:0000256" key="6">
    <source>
        <dbReference type="ARBA" id="ARBA00022741"/>
    </source>
</evidence>
<dbReference type="Pfam" id="PF00764">
    <property type="entry name" value="Arginosuc_synth"/>
    <property type="match status" value="1"/>
</dbReference>
<evidence type="ECO:0000256" key="1">
    <source>
        <dbReference type="ARBA" id="ARBA00004967"/>
    </source>
</evidence>
<proteinExistence type="predicted"/>
<dbReference type="SUPFAM" id="SSF69864">
    <property type="entry name" value="Argininosuccinate synthetase, C-terminal domain"/>
    <property type="match status" value="1"/>
</dbReference>
<dbReference type="InterPro" id="IPR001518">
    <property type="entry name" value="Arginosuc_synth"/>
</dbReference>
<dbReference type="InterPro" id="IPR024074">
    <property type="entry name" value="AS_cat/multimer_dom_body"/>
</dbReference>
<evidence type="ECO:0000259" key="9">
    <source>
        <dbReference type="Pfam" id="PF20979"/>
    </source>
</evidence>
<feature type="domain" description="Arginosuccinate synthase-like N-terminal" evidence="8">
    <location>
        <begin position="5"/>
        <end position="166"/>
    </location>
</feature>
<dbReference type="EC" id="6.3.4.5" evidence="2"/>
<dbReference type="PROSITE" id="PS00564">
    <property type="entry name" value="ARGININOSUCCIN_SYN_1"/>
    <property type="match status" value="1"/>
</dbReference>
<sequence>MAQQKVVLAFSGGLDTSFCVKYLSEDKGYEVHSVLVDTGGFSDAELKAIEERAYSLGVAHHATISKTDDYYQQCLKYLVFGNVLKYNTYPLSVSAERIFQAVAVGEYARTIGARAIAHGSTGAGNDQVRFDMAFRIILPQAEIITPIRDLRLSREAEIDYLKAKGVDQEWHKAAYSINKGLWGTSVGGKETLTSNGYLPEPAWPTQVTKSEPETITLHFEEGELKGIGDEKVANPVDAIKQLTELAGPFGIGRDIHVGDTIIGIKGRVGFEAPAPLIIIKAHHTLEKHVLTKWQLYWKDQLANWYGTMLHEGQFIDPVMRNIETFLTETQAHVTGQVHVQLAPYRFTVLGIESPYDLMSSVFGSYGEMNNAWTGDDVRGFSKVMSNQVMIYEKVKELAEGKNNAAE</sequence>
<dbReference type="PANTHER" id="PTHR11587">
    <property type="entry name" value="ARGININOSUCCINATE SYNTHASE"/>
    <property type="match status" value="1"/>
</dbReference>
<evidence type="ECO:0000256" key="3">
    <source>
        <dbReference type="ARBA" id="ARBA00022571"/>
    </source>
</evidence>
<dbReference type="InterPro" id="IPR048268">
    <property type="entry name" value="Arginosuc_syn_C"/>
</dbReference>
<evidence type="ECO:0000256" key="7">
    <source>
        <dbReference type="ARBA" id="ARBA00022840"/>
    </source>
</evidence>
<evidence type="ECO:0000256" key="2">
    <source>
        <dbReference type="ARBA" id="ARBA00012286"/>
    </source>
</evidence>
<protein>
    <recommendedName>
        <fullName evidence="2">argininosuccinate synthase</fullName>
        <ecNumber evidence="2">6.3.4.5</ecNumber>
    </recommendedName>
</protein>
<organism evidence="10 11">
    <name type="scientific">Nibrella saemangeumensis</name>
    <dbReference type="NCBI Taxonomy" id="1084526"/>
    <lineage>
        <taxon>Bacteria</taxon>
        <taxon>Pseudomonadati</taxon>
        <taxon>Bacteroidota</taxon>
        <taxon>Cytophagia</taxon>
        <taxon>Cytophagales</taxon>
        <taxon>Spirosomataceae</taxon>
        <taxon>Nibrella</taxon>
    </lineage>
</organism>
<evidence type="ECO:0000256" key="5">
    <source>
        <dbReference type="ARBA" id="ARBA00022605"/>
    </source>
</evidence>
<keyword evidence="4" id="KW-0436">Ligase</keyword>
<dbReference type="PANTHER" id="PTHR11587:SF2">
    <property type="entry name" value="ARGININOSUCCINATE SYNTHASE"/>
    <property type="match status" value="1"/>
</dbReference>
<evidence type="ECO:0000313" key="10">
    <source>
        <dbReference type="EMBL" id="GAA4451956.1"/>
    </source>
</evidence>
<dbReference type="Gene3D" id="3.90.1260.10">
    <property type="entry name" value="Argininosuccinate synthetase, chain A, domain 2"/>
    <property type="match status" value="1"/>
</dbReference>
<comment type="caution">
    <text evidence="10">The sequence shown here is derived from an EMBL/GenBank/DDBJ whole genome shotgun (WGS) entry which is preliminary data.</text>
</comment>
<keyword evidence="6" id="KW-0547">Nucleotide-binding</keyword>
<evidence type="ECO:0000259" key="8">
    <source>
        <dbReference type="Pfam" id="PF00764"/>
    </source>
</evidence>
<keyword evidence="3" id="KW-0055">Arginine biosynthesis</keyword>
<keyword evidence="11" id="KW-1185">Reference proteome</keyword>
<dbReference type="SUPFAM" id="SSF52402">
    <property type="entry name" value="Adenine nucleotide alpha hydrolases-like"/>
    <property type="match status" value="1"/>
</dbReference>
<reference evidence="11" key="1">
    <citation type="journal article" date="2019" name="Int. J. Syst. Evol. Microbiol.">
        <title>The Global Catalogue of Microorganisms (GCM) 10K type strain sequencing project: providing services to taxonomists for standard genome sequencing and annotation.</title>
        <authorList>
            <consortium name="The Broad Institute Genomics Platform"/>
            <consortium name="The Broad Institute Genome Sequencing Center for Infectious Disease"/>
            <person name="Wu L."/>
            <person name="Ma J."/>
        </authorList>
    </citation>
    <scope>NUCLEOTIDE SEQUENCE [LARGE SCALE GENOMIC DNA]</scope>
    <source>
        <strain evidence="11">JCM 17927</strain>
    </source>
</reference>
<dbReference type="InterPro" id="IPR018223">
    <property type="entry name" value="Arginosuc_synth_CS"/>
</dbReference>
<gene>
    <name evidence="10" type="ORF">GCM10023189_14570</name>
</gene>
<accession>A0ABP8MMN5</accession>
<name>A0ABP8MMN5_9BACT</name>
<dbReference type="CDD" id="cd01999">
    <property type="entry name" value="ASS"/>
    <property type="match status" value="1"/>
</dbReference>
<dbReference type="Pfam" id="PF20979">
    <property type="entry name" value="Arginosuc_syn_C"/>
    <property type="match status" value="1"/>
</dbReference>